<dbReference type="InterPro" id="IPR012336">
    <property type="entry name" value="Thioredoxin-like_fold"/>
</dbReference>
<evidence type="ECO:0000313" key="3">
    <source>
        <dbReference type="EMBL" id="GAA3962534.1"/>
    </source>
</evidence>
<proteinExistence type="predicted"/>
<reference evidence="4" key="1">
    <citation type="journal article" date="2019" name="Int. J. Syst. Evol. Microbiol.">
        <title>The Global Catalogue of Microorganisms (GCM) 10K type strain sequencing project: providing services to taxonomists for standard genome sequencing and annotation.</title>
        <authorList>
            <consortium name="The Broad Institute Genomics Platform"/>
            <consortium name="The Broad Institute Genome Sequencing Center for Infectious Disease"/>
            <person name="Wu L."/>
            <person name="Ma J."/>
        </authorList>
    </citation>
    <scope>NUCLEOTIDE SEQUENCE [LARGE SCALE GENOMIC DNA]</scope>
    <source>
        <strain evidence="4">JCM 17555</strain>
    </source>
</reference>
<dbReference type="InterPro" id="IPR026928">
    <property type="entry name" value="FAX/IsoI-like"/>
</dbReference>
<dbReference type="EMBL" id="BAABBO010000009">
    <property type="protein sequence ID" value="GAA3962534.1"/>
    <property type="molecule type" value="Genomic_DNA"/>
</dbReference>
<dbReference type="Gene3D" id="3.40.30.10">
    <property type="entry name" value="Glutaredoxin"/>
    <property type="match status" value="1"/>
</dbReference>
<dbReference type="SFLD" id="SFLDG01180">
    <property type="entry name" value="SUF1"/>
    <property type="match status" value="1"/>
</dbReference>
<name>A0ABP7PAR7_9GAMM</name>
<dbReference type="PANTHER" id="PTHR12289:SF41">
    <property type="entry name" value="FAILED AXON CONNECTIONS-RELATED"/>
    <property type="match status" value="1"/>
</dbReference>
<dbReference type="SUPFAM" id="SSF52833">
    <property type="entry name" value="Thioredoxin-like"/>
    <property type="match status" value="1"/>
</dbReference>
<dbReference type="InterPro" id="IPR033468">
    <property type="entry name" value="Metaxin_GST"/>
</dbReference>
<dbReference type="Pfam" id="PF17171">
    <property type="entry name" value="GST_C_6"/>
    <property type="match status" value="1"/>
</dbReference>
<protein>
    <submittedName>
        <fullName evidence="3">Glutathione S-transferase C-terminal domain-containing protein</fullName>
    </submittedName>
</protein>
<organism evidence="3 4">
    <name type="scientific">Allohahella marinimesophila</name>
    <dbReference type="NCBI Taxonomy" id="1054972"/>
    <lineage>
        <taxon>Bacteria</taxon>
        <taxon>Pseudomonadati</taxon>
        <taxon>Pseudomonadota</taxon>
        <taxon>Gammaproteobacteria</taxon>
        <taxon>Oceanospirillales</taxon>
        <taxon>Hahellaceae</taxon>
        <taxon>Allohahella</taxon>
    </lineage>
</organism>
<keyword evidence="4" id="KW-1185">Reference proteome</keyword>
<feature type="domain" description="Thioredoxin-like fold" evidence="2">
    <location>
        <begin position="19"/>
        <end position="117"/>
    </location>
</feature>
<accession>A0ABP7PAR7</accession>
<comment type="caution">
    <text evidence="3">The sequence shown here is derived from an EMBL/GenBank/DDBJ whole genome shotgun (WGS) entry which is preliminary data.</text>
</comment>
<evidence type="ECO:0000313" key="4">
    <source>
        <dbReference type="Proteomes" id="UP001501337"/>
    </source>
</evidence>
<dbReference type="Proteomes" id="UP001501337">
    <property type="component" value="Unassembled WGS sequence"/>
</dbReference>
<dbReference type="Gene3D" id="1.20.1050.10">
    <property type="match status" value="1"/>
</dbReference>
<dbReference type="InterPro" id="IPR036249">
    <property type="entry name" value="Thioredoxin-like_sf"/>
</dbReference>
<dbReference type="SFLD" id="SFLDG01200">
    <property type="entry name" value="SUF1.1"/>
    <property type="match status" value="1"/>
</dbReference>
<dbReference type="CDD" id="cd03193">
    <property type="entry name" value="GST_C_Metaxin"/>
    <property type="match status" value="1"/>
</dbReference>
<evidence type="ECO:0000259" key="1">
    <source>
        <dbReference type="Pfam" id="PF17171"/>
    </source>
</evidence>
<dbReference type="InterPro" id="IPR040079">
    <property type="entry name" value="Glutathione_S-Trfase"/>
</dbReference>
<evidence type="ECO:0000259" key="2">
    <source>
        <dbReference type="Pfam" id="PF17172"/>
    </source>
</evidence>
<dbReference type="RefSeq" id="WP_344805965.1">
    <property type="nucleotide sequence ID" value="NZ_BAABBO010000009.1"/>
</dbReference>
<dbReference type="Pfam" id="PF17172">
    <property type="entry name" value="GST_N_4"/>
    <property type="match status" value="1"/>
</dbReference>
<dbReference type="InterPro" id="IPR050931">
    <property type="entry name" value="Mito_Protein_Transport_Metaxin"/>
</dbReference>
<feature type="domain" description="Metaxin glutathione S-transferase" evidence="1">
    <location>
        <begin position="167"/>
        <end position="229"/>
    </location>
</feature>
<gene>
    <name evidence="3" type="ORF">GCM10022278_20600</name>
</gene>
<dbReference type="PANTHER" id="PTHR12289">
    <property type="entry name" value="METAXIN RELATED"/>
    <property type="match status" value="1"/>
</dbReference>
<dbReference type="CDD" id="cd03080">
    <property type="entry name" value="GST_N_Metaxin_like"/>
    <property type="match status" value="1"/>
</dbReference>
<sequence>MITLYQFPALFGVRNPSVFCLKVETYLNMIDLPFQIETVLDPRKAPLGKLPYIQDESEDKVRVIHDSNLIIAYLHERYNISLDTWLSQEDRAQGQLLSRALENHYYWAIVYSRFAGDNWPLVRQELSGLFSHVVRYVVPTLMQVQAKSALKAHGLGRHTPRDIYDMANADMTSVAMALGDKDYLFGDKPSSHDATLYAMIHNVLRSRFDSPLKNLVEESSLLTNYERRIRELYFEPQDDHSR</sequence>
<dbReference type="SFLD" id="SFLDS00019">
    <property type="entry name" value="Glutathione_Transferase_(cytos"/>
    <property type="match status" value="1"/>
</dbReference>